<keyword evidence="5" id="KW-1185">Reference proteome</keyword>
<keyword evidence="2" id="KW-0472">Membrane</keyword>
<dbReference type="AlphaFoldDB" id="A0A0J1FV45"/>
<dbReference type="GO" id="GO:0019867">
    <property type="term" value="C:outer membrane"/>
    <property type="evidence" value="ECO:0007669"/>
    <property type="project" value="InterPro"/>
</dbReference>
<dbReference type="Pfam" id="PF06725">
    <property type="entry name" value="3D"/>
    <property type="match status" value="1"/>
</dbReference>
<keyword evidence="2" id="KW-1133">Transmembrane helix</keyword>
<protein>
    <submittedName>
        <fullName evidence="4">Cell wall-binding protein YocH</fullName>
    </submittedName>
</protein>
<evidence type="ECO:0000256" key="1">
    <source>
        <dbReference type="ARBA" id="ARBA00022729"/>
    </source>
</evidence>
<dbReference type="GO" id="GO:0004553">
    <property type="term" value="F:hydrolase activity, hydrolyzing O-glycosyl compounds"/>
    <property type="evidence" value="ECO:0007669"/>
    <property type="project" value="InterPro"/>
</dbReference>
<evidence type="ECO:0000313" key="5">
    <source>
        <dbReference type="Proteomes" id="UP000036356"/>
    </source>
</evidence>
<reference evidence="4 5" key="1">
    <citation type="submission" date="2015-06" db="EMBL/GenBank/DDBJ databases">
        <title>Draft genome of the moderately acidophilic sulfate reducer Candidatus Desulfosporosinus acididurans strain M1.</title>
        <authorList>
            <person name="Poehlein A."/>
            <person name="Petzsch P."/>
            <person name="Johnson B.D."/>
            <person name="Schloemann M."/>
            <person name="Daniel R."/>
            <person name="Muehling M."/>
        </authorList>
    </citation>
    <scope>NUCLEOTIDE SEQUENCE [LARGE SCALE GENOMIC DNA]</scope>
    <source>
        <strain evidence="4 5">M1</strain>
    </source>
</reference>
<dbReference type="InterPro" id="IPR007137">
    <property type="entry name" value="DUF348"/>
</dbReference>
<dbReference type="PROSITE" id="PS51109">
    <property type="entry name" value="G5"/>
    <property type="match status" value="1"/>
</dbReference>
<dbReference type="Gene3D" id="2.20.230.10">
    <property type="entry name" value="Resuscitation-promoting factor rpfb"/>
    <property type="match status" value="1"/>
</dbReference>
<dbReference type="PANTHER" id="PTHR39160">
    <property type="entry name" value="CELL WALL-BINDING PROTEIN YOCH"/>
    <property type="match status" value="1"/>
</dbReference>
<evidence type="ECO:0000256" key="2">
    <source>
        <dbReference type="SAM" id="Phobius"/>
    </source>
</evidence>
<feature type="domain" description="G5" evidence="3">
    <location>
        <begin position="212"/>
        <end position="292"/>
    </location>
</feature>
<dbReference type="Gene3D" id="2.40.40.10">
    <property type="entry name" value="RlpA-like domain"/>
    <property type="match status" value="1"/>
</dbReference>
<accession>A0A0J1FV45</accession>
<dbReference type="STRING" id="476652.DEAC_c11110"/>
<dbReference type="InterPro" id="IPR011098">
    <property type="entry name" value="G5_dom"/>
</dbReference>
<dbReference type="Proteomes" id="UP000036356">
    <property type="component" value="Unassembled WGS sequence"/>
</dbReference>
<keyword evidence="1" id="KW-0732">Signal</keyword>
<sequence length="390" mass="42751">MFQNSRTTVLALVRRGRLGKAAVALVIFFLLACGILAFNMKTIKIEVDNKVIPVTTIFNTVGQALANSNLEFNPEDVVDPPRNSRITKGMRVVVTRSIPIHLTVDKQTLSVRTTAKTVGEAINDLSERYGLQIKDVDEVNEPRSEDLKEQMDIKVRRSVPVVVQADGKTINTFLAPRTVAEVLKKLNIVLGAKDKVSLALNHILTANEKVKVVRVAEKVETEKSEIPYQMVTQPGDYPVGLPDKVISRGSNGIQEQTIRLTLEDGKEVDRQILEQRVVAAPINELVSRGAQTSVSRGGQTINFKKAYIMRATAYCIPGGITKTGAPVQWGVVAVDPRVIPLGSKVYVDGYGSGRALDTGGLIQGNRIDLYMDSQAAAMSWGVRYVLIYLQ</sequence>
<dbReference type="InterPro" id="IPR051933">
    <property type="entry name" value="Resuscitation_pf_RpfB"/>
</dbReference>
<gene>
    <name evidence="4" type="primary">yocH_3</name>
    <name evidence="4" type="ORF">DEAC_c11110</name>
</gene>
<dbReference type="CDD" id="cd14667">
    <property type="entry name" value="3D_containing_proteins"/>
    <property type="match status" value="1"/>
</dbReference>
<dbReference type="RefSeq" id="WP_047808996.1">
    <property type="nucleotide sequence ID" value="NZ_LDZY01000003.1"/>
</dbReference>
<dbReference type="SMART" id="SM01208">
    <property type="entry name" value="G5"/>
    <property type="match status" value="1"/>
</dbReference>
<dbReference type="GO" id="GO:0009254">
    <property type="term" value="P:peptidoglycan turnover"/>
    <property type="evidence" value="ECO:0007669"/>
    <property type="project" value="InterPro"/>
</dbReference>
<feature type="transmembrane region" description="Helical" evidence="2">
    <location>
        <begin position="21"/>
        <end position="40"/>
    </location>
</feature>
<dbReference type="InterPro" id="IPR010611">
    <property type="entry name" value="3D_dom"/>
</dbReference>
<dbReference type="InterPro" id="IPR036908">
    <property type="entry name" value="RlpA-like_sf"/>
</dbReference>
<proteinExistence type="predicted"/>
<organism evidence="4 5">
    <name type="scientific">Desulfosporosinus acididurans</name>
    <dbReference type="NCBI Taxonomy" id="476652"/>
    <lineage>
        <taxon>Bacteria</taxon>
        <taxon>Bacillati</taxon>
        <taxon>Bacillota</taxon>
        <taxon>Clostridia</taxon>
        <taxon>Eubacteriales</taxon>
        <taxon>Desulfitobacteriaceae</taxon>
        <taxon>Desulfosporosinus</taxon>
    </lineage>
</organism>
<dbReference type="PATRIC" id="fig|476652.3.peg.1135"/>
<dbReference type="PANTHER" id="PTHR39160:SF4">
    <property type="entry name" value="RESUSCITATION-PROMOTING FACTOR RPFB"/>
    <property type="match status" value="1"/>
</dbReference>
<dbReference type="EMBL" id="LDZY01000003">
    <property type="protein sequence ID" value="KLU67167.1"/>
    <property type="molecule type" value="Genomic_DNA"/>
</dbReference>
<dbReference type="InterPro" id="IPR059180">
    <property type="entry name" value="3D_YorM"/>
</dbReference>
<comment type="caution">
    <text evidence="4">The sequence shown here is derived from an EMBL/GenBank/DDBJ whole genome shotgun (WGS) entry which is preliminary data.</text>
</comment>
<dbReference type="Pfam" id="PF07501">
    <property type="entry name" value="G5"/>
    <property type="match status" value="1"/>
</dbReference>
<evidence type="ECO:0000259" key="3">
    <source>
        <dbReference type="PROSITE" id="PS51109"/>
    </source>
</evidence>
<keyword evidence="2" id="KW-0812">Transmembrane</keyword>
<name>A0A0J1FV45_9FIRM</name>
<dbReference type="SUPFAM" id="SSF50685">
    <property type="entry name" value="Barwin-like endoglucanases"/>
    <property type="match status" value="1"/>
</dbReference>
<dbReference type="PROSITE" id="PS51257">
    <property type="entry name" value="PROKAR_LIPOPROTEIN"/>
    <property type="match status" value="1"/>
</dbReference>
<dbReference type="Pfam" id="PF03990">
    <property type="entry name" value="DUF348"/>
    <property type="match status" value="3"/>
</dbReference>
<evidence type="ECO:0000313" key="4">
    <source>
        <dbReference type="EMBL" id="KLU67167.1"/>
    </source>
</evidence>